<keyword evidence="4" id="KW-0186">Copper</keyword>
<feature type="compositionally biased region" description="Polar residues" evidence="5">
    <location>
        <begin position="104"/>
        <end position="114"/>
    </location>
</feature>
<proteinExistence type="predicted"/>
<dbReference type="EMBL" id="CP088295">
    <property type="protein sequence ID" value="UUY01919.1"/>
    <property type="molecule type" value="Genomic_DNA"/>
</dbReference>
<dbReference type="InterPro" id="IPR008972">
    <property type="entry name" value="Cupredoxin"/>
</dbReference>
<sequence>MRRRATIILATALALLAFTSPGAHAATADDPAATAATTRDAGARQKPRTPGQRRRCRRGATRKTSGTRRGGASKAKTKTCAKTKTKKKTKPKAKPKPSSPGTTAPSGDTGTTAPAQDGGSTGTTPSGGSTPGGGGDTSTPELNAVGVKAYDRSGTFVFETTRSTVRPGELTVSFHNYDLDDHNLWFEGTSPLVSPVKLSDPIPLHGDVTTTVTVAAGAYRFFCTVPGHGTMTKALTVQ</sequence>
<feature type="region of interest" description="Disordered" evidence="5">
    <location>
        <begin position="24"/>
        <end position="142"/>
    </location>
</feature>
<dbReference type="RefSeq" id="WP_353862459.1">
    <property type="nucleotide sequence ID" value="NZ_CP088295.1"/>
</dbReference>
<evidence type="ECO:0000256" key="5">
    <source>
        <dbReference type="SAM" id="MobiDB-lite"/>
    </source>
</evidence>
<keyword evidence="1" id="KW-0813">Transport</keyword>
<dbReference type="InterPro" id="IPR028871">
    <property type="entry name" value="BlueCu_1_BS"/>
</dbReference>
<accession>A0ABY5PB65</accession>
<reference evidence="9" key="1">
    <citation type="submission" date="2021-11" db="EMBL/GenBank/DDBJ databases">
        <title>Cultivation dependent microbiological survey of springs from the worlds oldest radium mine currently devoted to the extraction of radon-saturated water.</title>
        <authorList>
            <person name="Kapinusova G."/>
            <person name="Smrhova T."/>
            <person name="Strejcek M."/>
            <person name="Suman J."/>
            <person name="Jani K."/>
            <person name="Pajer P."/>
            <person name="Uhlik O."/>
        </authorList>
    </citation>
    <scope>NUCLEOTIDE SEQUENCE [LARGE SCALE GENOMIC DNA]</scope>
    <source>
        <strain evidence="9">J379</strain>
    </source>
</reference>
<dbReference type="Pfam" id="PF00127">
    <property type="entry name" value="Copper-bind"/>
    <property type="match status" value="1"/>
</dbReference>
<gene>
    <name evidence="8" type="ORF">LRS13_14420</name>
</gene>
<evidence type="ECO:0000256" key="4">
    <source>
        <dbReference type="ARBA" id="ARBA00023008"/>
    </source>
</evidence>
<organism evidence="8 9">
    <name type="scientific">Svornostia abyssi</name>
    <dbReference type="NCBI Taxonomy" id="2898438"/>
    <lineage>
        <taxon>Bacteria</taxon>
        <taxon>Bacillati</taxon>
        <taxon>Actinomycetota</taxon>
        <taxon>Thermoleophilia</taxon>
        <taxon>Solirubrobacterales</taxon>
        <taxon>Baekduiaceae</taxon>
        <taxon>Svornostia</taxon>
    </lineage>
</organism>
<dbReference type="PROSITE" id="PS00196">
    <property type="entry name" value="COPPER_BLUE"/>
    <property type="match status" value="1"/>
</dbReference>
<feature type="chain" id="PRO_5046643518" description="Blue (type 1) copper domain-containing protein" evidence="6">
    <location>
        <begin position="26"/>
        <end position="238"/>
    </location>
</feature>
<evidence type="ECO:0000313" key="8">
    <source>
        <dbReference type="EMBL" id="UUY01919.1"/>
    </source>
</evidence>
<keyword evidence="2" id="KW-0479">Metal-binding</keyword>
<evidence type="ECO:0000313" key="9">
    <source>
        <dbReference type="Proteomes" id="UP001058860"/>
    </source>
</evidence>
<keyword evidence="6" id="KW-0732">Signal</keyword>
<feature type="compositionally biased region" description="Basic residues" evidence="5">
    <location>
        <begin position="75"/>
        <end position="95"/>
    </location>
</feature>
<feature type="compositionally biased region" description="Low complexity" evidence="5">
    <location>
        <begin position="24"/>
        <end position="40"/>
    </location>
</feature>
<protein>
    <recommendedName>
        <fullName evidence="7">Blue (type 1) copper domain-containing protein</fullName>
    </recommendedName>
</protein>
<dbReference type="Proteomes" id="UP001058860">
    <property type="component" value="Chromosome"/>
</dbReference>
<keyword evidence="9" id="KW-1185">Reference proteome</keyword>
<evidence type="ECO:0000256" key="1">
    <source>
        <dbReference type="ARBA" id="ARBA00022448"/>
    </source>
</evidence>
<feature type="domain" description="Blue (type 1) copper" evidence="7">
    <location>
        <begin position="151"/>
        <end position="237"/>
    </location>
</feature>
<evidence type="ECO:0000259" key="7">
    <source>
        <dbReference type="Pfam" id="PF00127"/>
    </source>
</evidence>
<dbReference type="SUPFAM" id="SSF49503">
    <property type="entry name" value="Cupredoxins"/>
    <property type="match status" value="1"/>
</dbReference>
<evidence type="ECO:0000256" key="6">
    <source>
        <dbReference type="SAM" id="SignalP"/>
    </source>
</evidence>
<dbReference type="InterPro" id="IPR000923">
    <property type="entry name" value="BlueCu_1"/>
</dbReference>
<keyword evidence="3" id="KW-0249">Electron transport</keyword>
<feature type="compositionally biased region" description="Basic residues" evidence="5">
    <location>
        <begin position="45"/>
        <end position="61"/>
    </location>
</feature>
<feature type="signal peptide" evidence="6">
    <location>
        <begin position="1"/>
        <end position="25"/>
    </location>
</feature>
<name>A0ABY5PB65_9ACTN</name>
<dbReference type="Gene3D" id="2.60.40.420">
    <property type="entry name" value="Cupredoxins - blue copper proteins"/>
    <property type="match status" value="1"/>
</dbReference>
<evidence type="ECO:0000256" key="3">
    <source>
        <dbReference type="ARBA" id="ARBA00022982"/>
    </source>
</evidence>
<evidence type="ECO:0000256" key="2">
    <source>
        <dbReference type="ARBA" id="ARBA00022723"/>
    </source>
</evidence>